<dbReference type="PANTHER" id="PTHR33293:SF1">
    <property type="entry name" value="INSERTION ELEMENT IS1 1 PROTEIN INSB-RELATED"/>
    <property type="match status" value="1"/>
</dbReference>
<evidence type="ECO:0008006" key="4">
    <source>
        <dbReference type="Google" id="ProtNLM"/>
    </source>
</evidence>
<sequence>MIVTTQLCARCGSEQVRKNGSTGGRAKYQCKACGFQGTRYPAGPARAARYAQVEKLLAERNSQRSIVRLTGVSRMTVAKLAKKSAAGEPAVAPAAPEKGATPAVGGA</sequence>
<feature type="region of interest" description="Disordered" evidence="1">
    <location>
        <begin position="84"/>
        <end position="107"/>
    </location>
</feature>
<dbReference type="RefSeq" id="WP_345237643.1">
    <property type="nucleotide sequence ID" value="NZ_BAABGZ010000075.1"/>
</dbReference>
<keyword evidence="3" id="KW-1185">Reference proteome</keyword>
<dbReference type="EMBL" id="BAABGZ010000075">
    <property type="protein sequence ID" value="GAA4366297.1"/>
    <property type="molecule type" value="Genomic_DNA"/>
</dbReference>
<protein>
    <recommendedName>
        <fullName evidence="4">IS1 family transposase</fullName>
    </recommendedName>
</protein>
<comment type="caution">
    <text evidence="2">The sequence shown here is derived from an EMBL/GenBank/DDBJ whole genome shotgun (WGS) entry which is preliminary data.</text>
</comment>
<feature type="compositionally biased region" description="Low complexity" evidence="1">
    <location>
        <begin position="86"/>
        <end position="100"/>
    </location>
</feature>
<evidence type="ECO:0000313" key="2">
    <source>
        <dbReference type="EMBL" id="GAA4366297.1"/>
    </source>
</evidence>
<proteinExistence type="predicted"/>
<evidence type="ECO:0000256" key="1">
    <source>
        <dbReference type="SAM" id="MobiDB-lite"/>
    </source>
</evidence>
<dbReference type="Proteomes" id="UP001501153">
    <property type="component" value="Unassembled WGS sequence"/>
</dbReference>
<organism evidence="2 3">
    <name type="scientific">Hymenobacter saemangeumensis</name>
    <dbReference type="NCBI Taxonomy" id="1084522"/>
    <lineage>
        <taxon>Bacteria</taxon>
        <taxon>Pseudomonadati</taxon>
        <taxon>Bacteroidota</taxon>
        <taxon>Cytophagia</taxon>
        <taxon>Cytophagales</taxon>
        <taxon>Hymenobacteraceae</taxon>
        <taxon>Hymenobacter</taxon>
    </lineage>
</organism>
<gene>
    <name evidence="2" type="ORF">GCM10023185_37370</name>
</gene>
<accession>A0ABP8IQ55</accession>
<dbReference type="PANTHER" id="PTHR33293">
    <property type="entry name" value="INSERTION ELEMENT IS1 1 PROTEIN INSB-RELATED"/>
    <property type="match status" value="1"/>
</dbReference>
<dbReference type="Gene3D" id="1.10.10.60">
    <property type="entry name" value="Homeodomain-like"/>
    <property type="match status" value="1"/>
</dbReference>
<dbReference type="InterPro" id="IPR051354">
    <property type="entry name" value="Transposase_27_IS1"/>
</dbReference>
<name>A0ABP8IQ55_9BACT</name>
<reference evidence="3" key="1">
    <citation type="journal article" date="2019" name="Int. J. Syst. Evol. Microbiol.">
        <title>The Global Catalogue of Microorganisms (GCM) 10K type strain sequencing project: providing services to taxonomists for standard genome sequencing and annotation.</title>
        <authorList>
            <consortium name="The Broad Institute Genomics Platform"/>
            <consortium name="The Broad Institute Genome Sequencing Center for Infectious Disease"/>
            <person name="Wu L."/>
            <person name="Ma J."/>
        </authorList>
    </citation>
    <scope>NUCLEOTIDE SEQUENCE [LARGE SCALE GENOMIC DNA]</scope>
    <source>
        <strain evidence="3">JCM 17923</strain>
    </source>
</reference>
<evidence type="ECO:0000313" key="3">
    <source>
        <dbReference type="Proteomes" id="UP001501153"/>
    </source>
</evidence>